<organism evidence="1 2">
    <name type="scientific">Corynebacterium glaucum</name>
    <dbReference type="NCBI Taxonomy" id="187491"/>
    <lineage>
        <taxon>Bacteria</taxon>
        <taxon>Bacillati</taxon>
        <taxon>Actinomycetota</taxon>
        <taxon>Actinomycetes</taxon>
        <taxon>Mycobacteriales</taxon>
        <taxon>Corynebacteriaceae</taxon>
        <taxon>Corynebacterium</taxon>
    </lineage>
</organism>
<evidence type="ECO:0000313" key="1">
    <source>
        <dbReference type="EMBL" id="AQQ14354.1"/>
    </source>
</evidence>
<gene>
    <name evidence="1" type="ORF">CGLAU_01835</name>
</gene>
<reference evidence="1 2" key="1">
    <citation type="submission" date="2016-12" db="EMBL/GenBank/DDBJ databases">
        <authorList>
            <person name="Song W.-J."/>
            <person name="Kurnit D.M."/>
        </authorList>
    </citation>
    <scope>NUCLEOTIDE SEQUENCE [LARGE SCALE GENOMIC DNA]</scope>
    <source>
        <strain evidence="1 2">DSM 30827</strain>
    </source>
</reference>
<name>A0A1Q2HU33_9CORY</name>
<dbReference type="OrthoDB" id="4415055at2"/>
<dbReference type="EMBL" id="CP019688">
    <property type="protein sequence ID" value="AQQ14354.1"/>
    <property type="molecule type" value="Genomic_DNA"/>
</dbReference>
<sequence>MHQSDPTRIPKLIAALQETWEGQPDLTLPAFLGMLHNRGLSWASSEEELLQLLSRIQTEHPSLIDGPLNAPVVFTTSSPRFSVTMTGSKVVVRSGEDAQRMPSLWTYTSFRPAGPGRPLVITDEEGIEHRLGVTDLATVFDPGSAPPLAGLERTEVGAARWLVTFASGERAVLGQRLRVWATHGRETDVEAYAWGRVETLEPGSDMRLAPADGGKPIVLGPVREIVLLEV</sequence>
<proteinExistence type="predicted"/>
<dbReference type="Proteomes" id="UP000217209">
    <property type="component" value="Chromosome"/>
</dbReference>
<protein>
    <submittedName>
        <fullName evidence="1">Uncharacterized protein</fullName>
    </submittedName>
</protein>
<accession>A0A1Q2HU33</accession>
<dbReference type="KEGG" id="cgv:CGLAU_01835"/>
<dbReference type="RefSeq" id="WP_095659211.1">
    <property type="nucleotide sequence ID" value="NZ_CP019688.1"/>
</dbReference>
<keyword evidence="2" id="KW-1185">Reference proteome</keyword>
<dbReference type="AlphaFoldDB" id="A0A1Q2HU33"/>
<evidence type="ECO:0000313" key="2">
    <source>
        <dbReference type="Proteomes" id="UP000217209"/>
    </source>
</evidence>